<sequence length="59" mass="6973">MFAIRLILRSSARLKLLRQYYALRGSKSIKKLCQRIVPKSFDKKLCQKILIDFEIFAVL</sequence>
<name>A0A8S5L7Q1_9CAUD</name>
<organism evidence="1">
    <name type="scientific">Siphoviridae sp. ctgFB34</name>
    <dbReference type="NCBI Taxonomy" id="2823591"/>
    <lineage>
        <taxon>Viruses</taxon>
        <taxon>Duplodnaviria</taxon>
        <taxon>Heunggongvirae</taxon>
        <taxon>Uroviricota</taxon>
        <taxon>Caudoviricetes</taxon>
    </lineage>
</organism>
<evidence type="ECO:0000313" key="1">
    <source>
        <dbReference type="EMBL" id="DAD65963.1"/>
    </source>
</evidence>
<dbReference type="EMBL" id="BK014651">
    <property type="protein sequence ID" value="DAD65963.1"/>
    <property type="molecule type" value="Genomic_DNA"/>
</dbReference>
<accession>A0A8S5L7Q1</accession>
<proteinExistence type="predicted"/>
<protein>
    <submittedName>
        <fullName evidence="1">Uncharacterized protein</fullName>
    </submittedName>
</protein>
<reference evidence="1" key="1">
    <citation type="journal article" date="2021" name="Proc. Natl. Acad. Sci. U.S.A.">
        <title>A Catalog of Tens of Thousands of Viruses from Human Metagenomes Reveals Hidden Associations with Chronic Diseases.</title>
        <authorList>
            <person name="Tisza M.J."/>
            <person name="Buck C.B."/>
        </authorList>
    </citation>
    <scope>NUCLEOTIDE SEQUENCE</scope>
    <source>
        <strain evidence="1">CtgFB34</strain>
    </source>
</reference>